<organism evidence="9 10">
    <name type="scientific">Trapa incisa</name>
    <dbReference type="NCBI Taxonomy" id="236973"/>
    <lineage>
        <taxon>Eukaryota</taxon>
        <taxon>Viridiplantae</taxon>
        <taxon>Streptophyta</taxon>
        <taxon>Embryophyta</taxon>
        <taxon>Tracheophyta</taxon>
        <taxon>Spermatophyta</taxon>
        <taxon>Magnoliopsida</taxon>
        <taxon>eudicotyledons</taxon>
        <taxon>Gunneridae</taxon>
        <taxon>Pentapetalae</taxon>
        <taxon>rosids</taxon>
        <taxon>malvids</taxon>
        <taxon>Myrtales</taxon>
        <taxon>Lythraceae</taxon>
        <taxon>Trapa</taxon>
    </lineage>
</organism>
<dbReference type="EMBL" id="JAXIOK010000013">
    <property type="protein sequence ID" value="KAK4756964.1"/>
    <property type="molecule type" value="Genomic_DNA"/>
</dbReference>
<dbReference type="PANTHER" id="PTHR33057">
    <property type="entry name" value="TRANSCRIPTION REPRESSOR OFP7-RELATED"/>
    <property type="match status" value="1"/>
</dbReference>
<keyword evidence="3 6" id="KW-0805">Transcription regulation</keyword>
<evidence type="ECO:0000256" key="2">
    <source>
        <dbReference type="ARBA" id="ARBA00022491"/>
    </source>
</evidence>
<evidence type="ECO:0000259" key="8">
    <source>
        <dbReference type="PROSITE" id="PS51754"/>
    </source>
</evidence>
<evidence type="ECO:0000256" key="5">
    <source>
        <dbReference type="ARBA" id="ARBA00023242"/>
    </source>
</evidence>
<comment type="function">
    <text evidence="6">Transcriptional repressor that regulates multiple aspects of plant growth and development.</text>
</comment>
<feature type="compositionally biased region" description="Acidic residues" evidence="7">
    <location>
        <begin position="181"/>
        <end position="191"/>
    </location>
</feature>
<accession>A0AAN7Q0M2</accession>
<feature type="compositionally biased region" description="Basic and acidic residues" evidence="7">
    <location>
        <begin position="137"/>
        <end position="152"/>
    </location>
</feature>
<evidence type="ECO:0000256" key="3">
    <source>
        <dbReference type="ARBA" id="ARBA00023015"/>
    </source>
</evidence>
<keyword evidence="4 6" id="KW-0804">Transcription</keyword>
<dbReference type="Proteomes" id="UP001345219">
    <property type="component" value="Chromosome 6"/>
</dbReference>
<comment type="caution">
    <text evidence="9">The sequence shown here is derived from an EMBL/GenBank/DDBJ whole genome shotgun (WGS) entry which is preliminary data.</text>
</comment>
<feature type="domain" description="OVATE" evidence="8">
    <location>
        <begin position="252"/>
        <end position="311"/>
    </location>
</feature>
<comment type="subcellular location">
    <subcellularLocation>
        <location evidence="1 6">Nucleus</location>
    </subcellularLocation>
</comment>
<keyword evidence="10" id="KW-1185">Reference proteome</keyword>
<evidence type="ECO:0000313" key="9">
    <source>
        <dbReference type="EMBL" id="KAK4756964.1"/>
    </source>
</evidence>
<evidence type="ECO:0000256" key="1">
    <source>
        <dbReference type="ARBA" id="ARBA00004123"/>
    </source>
</evidence>
<dbReference type="InterPro" id="IPR006458">
    <property type="entry name" value="Ovate_C"/>
</dbReference>
<dbReference type="NCBIfam" id="TIGR01568">
    <property type="entry name" value="A_thal_3678"/>
    <property type="match status" value="1"/>
</dbReference>
<reference evidence="9 10" key="1">
    <citation type="journal article" date="2023" name="Hortic Res">
        <title>Pangenome of water caltrop reveals structural variations and asymmetric subgenome divergence after allopolyploidization.</title>
        <authorList>
            <person name="Zhang X."/>
            <person name="Chen Y."/>
            <person name="Wang L."/>
            <person name="Yuan Y."/>
            <person name="Fang M."/>
            <person name="Shi L."/>
            <person name="Lu R."/>
            <person name="Comes H.P."/>
            <person name="Ma Y."/>
            <person name="Chen Y."/>
            <person name="Huang G."/>
            <person name="Zhou Y."/>
            <person name="Zheng Z."/>
            <person name="Qiu Y."/>
        </authorList>
    </citation>
    <scope>NUCLEOTIDE SEQUENCE [LARGE SCALE GENOMIC DNA]</scope>
    <source>
        <tissue evidence="9">Roots</tissue>
    </source>
</reference>
<dbReference type="Pfam" id="PF04844">
    <property type="entry name" value="Ovate"/>
    <property type="match status" value="1"/>
</dbReference>
<evidence type="ECO:0000256" key="7">
    <source>
        <dbReference type="SAM" id="MobiDB-lite"/>
    </source>
</evidence>
<dbReference type="AlphaFoldDB" id="A0AAN7Q0M2"/>
<evidence type="ECO:0000256" key="6">
    <source>
        <dbReference type="RuleBase" id="RU367028"/>
    </source>
</evidence>
<proteinExistence type="predicted"/>
<feature type="region of interest" description="Disordered" evidence="7">
    <location>
        <begin position="115"/>
        <end position="198"/>
    </location>
</feature>
<dbReference type="GO" id="GO:0005634">
    <property type="term" value="C:nucleus"/>
    <property type="evidence" value="ECO:0007669"/>
    <property type="project" value="UniProtKB-SubCell"/>
</dbReference>
<dbReference type="PROSITE" id="PS51754">
    <property type="entry name" value="OVATE"/>
    <property type="match status" value="1"/>
</dbReference>
<dbReference type="InterPro" id="IPR038933">
    <property type="entry name" value="Ovate"/>
</dbReference>
<keyword evidence="5 6" id="KW-0539">Nucleus</keyword>
<evidence type="ECO:0000256" key="4">
    <source>
        <dbReference type="ARBA" id="ARBA00023163"/>
    </source>
</evidence>
<evidence type="ECO:0000313" key="10">
    <source>
        <dbReference type="Proteomes" id="UP001345219"/>
    </source>
</evidence>
<keyword evidence="2 6" id="KW-0678">Repressor</keyword>
<sequence length="331" mass="37678">MMDNRLKLRISRMFRSSFGSCKSRAVSDVVEKAIFAPQKNPQTAQLLRPAAAPERPLPSLCRPACPDSARSINATCIISARRDVSRRLHRRSRVPPSMAEHYHYYSPLAPVSGRLYPPSRSFHSTDTRRSTKTRTKKKDEEKHKEKEKDRWKVKGQQCQKSRPFIISTSSQDTNTSCDWFSSDDEREEEGDDGKWGDETETLFSSISLSSDDSSAFRRRRRNPNIGSTSGRREVIVHPEGSVTDNIKGSFAVVKRSSDPHGDFRRSMVEMIVERQLFGADDLRRLLRCFLALNSSYHHAAILEVFAEIWETLFSSSPPPPPPPPPPPSYWT</sequence>
<feature type="compositionally biased region" description="Polar residues" evidence="7">
    <location>
        <begin position="156"/>
        <end position="179"/>
    </location>
</feature>
<name>A0AAN7Q0M2_9MYRT</name>
<protein>
    <recommendedName>
        <fullName evidence="6">Transcription repressor</fullName>
    </recommendedName>
    <alternativeName>
        <fullName evidence="6">Ovate family protein</fullName>
    </alternativeName>
</protein>
<dbReference type="PANTHER" id="PTHR33057:SF17">
    <property type="entry name" value="TRANSCRIPTION REPRESSOR OFP8"/>
    <property type="match status" value="1"/>
</dbReference>
<dbReference type="GO" id="GO:0045892">
    <property type="term" value="P:negative regulation of DNA-templated transcription"/>
    <property type="evidence" value="ECO:0007669"/>
    <property type="project" value="UniProtKB-UniRule"/>
</dbReference>
<gene>
    <name evidence="9" type="ORF">SAY87_007091</name>
</gene>